<dbReference type="SUPFAM" id="SSF56672">
    <property type="entry name" value="DNA/RNA polymerases"/>
    <property type="match status" value="1"/>
</dbReference>
<dbReference type="InterPro" id="IPR001126">
    <property type="entry name" value="UmuC"/>
</dbReference>
<dbReference type="PANTHER" id="PTHR35369:SF2">
    <property type="entry name" value="BLR3025 PROTEIN"/>
    <property type="match status" value="1"/>
</dbReference>
<evidence type="ECO:0000313" key="4">
    <source>
        <dbReference type="Proteomes" id="UP000265742"/>
    </source>
</evidence>
<dbReference type="AlphaFoldDB" id="A0A3A1TWK7"/>
<dbReference type="InterPro" id="IPR050356">
    <property type="entry name" value="SulA_CellDiv_inhibitor"/>
</dbReference>
<dbReference type="OrthoDB" id="5244088at2"/>
<reference evidence="4" key="1">
    <citation type="submission" date="2018-09" db="EMBL/GenBank/DDBJ databases">
        <authorList>
            <person name="Kim I."/>
        </authorList>
    </citation>
    <scope>NUCLEOTIDE SEQUENCE [LARGE SCALE GENOMIC DNA]</scope>
    <source>
        <strain evidence="4">DD4a</strain>
    </source>
</reference>
<dbReference type="CDD" id="cd03468">
    <property type="entry name" value="PolY_like"/>
    <property type="match status" value="1"/>
</dbReference>
<evidence type="ECO:0000259" key="2">
    <source>
        <dbReference type="Pfam" id="PF00817"/>
    </source>
</evidence>
<dbReference type="RefSeq" id="WP_119482241.1">
    <property type="nucleotide sequence ID" value="NZ_QXTG01000002.1"/>
</dbReference>
<organism evidence="3 4">
    <name type="scientific">Amnibacterium setariae</name>
    <dbReference type="NCBI Taxonomy" id="2306585"/>
    <lineage>
        <taxon>Bacteria</taxon>
        <taxon>Bacillati</taxon>
        <taxon>Actinomycetota</taxon>
        <taxon>Actinomycetes</taxon>
        <taxon>Micrococcales</taxon>
        <taxon>Microbacteriaceae</taxon>
        <taxon>Amnibacterium</taxon>
    </lineage>
</organism>
<dbReference type="Proteomes" id="UP000265742">
    <property type="component" value="Unassembled WGS sequence"/>
</dbReference>
<dbReference type="Pfam" id="PF00817">
    <property type="entry name" value="IMS"/>
    <property type="match status" value="1"/>
</dbReference>
<dbReference type="PANTHER" id="PTHR35369">
    <property type="entry name" value="BLR3025 PROTEIN-RELATED"/>
    <property type="match status" value="1"/>
</dbReference>
<dbReference type="GO" id="GO:0006281">
    <property type="term" value="P:DNA repair"/>
    <property type="evidence" value="ECO:0007669"/>
    <property type="project" value="InterPro"/>
</dbReference>
<sequence>MTGTTGTMTERCLVLWCPDWPVRAAAAEADLDPAAPLALVEHGVVHACSAAARAAGVQRGLKVREAQSRCASLTVLPLEPAVDARRFEPVLAALEAGIPTVQVVRPGLVVIRAAGPARFFGGEESAAGEALHLLAEAGVPDARAGVADGPFTAEQAARATDAGRTIRVVPAGASADFLAPLPVSVLGMPALVGLLARLGVRTLGAFAALPEASVRDRFGPEGEAAHRVAAGLDPRRVVARVVPADRDRRQAFEPPLERIDQIAFGLKRTAEAFLEALAGDLLVCTALTVELVPERGAPHRRTWLHPRSFTPLDVIDRVRWQLAAAELAAPVAEVVLHPEAVDEAAHHEQGLWGGGPGERIHHALSRVQSLLGHEAVLTAQPSGGRLAADRTVLAPWGEQRTPPRPPGAPWPGRLPGFVPTAVLGDRPPVVVQDPAGRDVAVDDRDAISGPPALLVAPGRPATRIEGWAGPWPLEERWWDPAAAVRLHRMQVACADGSAWLLARDATGWWAEARYD</sequence>
<gene>
    <name evidence="3" type="ORF">D1781_10445</name>
</gene>
<dbReference type="Gene3D" id="3.40.1170.60">
    <property type="match status" value="1"/>
</dbReference>
<keyword evidence="4" id="KW-1185">Reference proteome</keyword>
<name>A0A3A1TWK7_9MICO</name>
<dbReference type="EMBL" id="QXTG01000002">
    <property type="protein sequence ID" value="RIX27931.1"/>
    <property type="molecule type" value="Genomic_DNA"/>
</dbReference>
<accession>A0A3A1TWK7</accession>
<evidence type="ECO:0000256" key="1">
    <source>
        <dbReference type="ARBA" id="ARBA00022763"/>
    </source>
</evidence>
<feature type="domain" description="UmuC" evidence="2">
    <location>
        <begin position="31"/>
        <end position="153"/>
    </location>
</feature>
<comment type="caution">
    <text evidence="3">The sequence shown here is derived from an EMBL/GenBank/DDBJ whole genome shotgun (WGS) entry which is preliminary data.</text>
</comment>
<keyword evidence="1" id="KW-0227">DNA damage</keyword>
<evidence type="ECO:0000313" key="3">
    <source>
        <dbReference type="EMBL" id="RIX27931.1"/>
    </source>
</evidence>
<protein>
    <submittedName>
        <fullName evidence="3">DNA polymerase Y family protein</fullName>
    </submittedName>
</protein>
<dbReference type="InterPro" id="IPR043502">
    <property type="entry name" value="DNA/RNA_pol_sf"/>
</dbReference>
<proteinExistence type="predicted"/>